<feature type="compositionally biased region" description="Basic and acidic residues" evidence="1">
    <location>
        <begin position="251"/>
        <end position="266"/>
    </location>
</feature>
<feature type="compositionally biased region" description="Polar residues" evidence="1">
    <location>
        <begin position="1"/>
        <end position="10"/>
    </location>
</feature>
<feature type="transmembrane region" description="Helical" evidence="2">
    <location>
        <begin position="470"/>
        <end position="490"/>
    </location>
</feature>
<evidence type="ECO:0000256" key="2">
    <source>
        <dbReference type="SAM" id="Phobius"/>
    </source>
</evidence>
<accession>A0A1C6WD68</accession>
<feature type="compositionally biased region" description="Polar residues" evidence="1">
    <location>
        <begin position="119"/>
        <end position="133"/>
    </location>
</feature>
<feature type="compositionally biased region" description="Polar residues" evidence="1">
    <location>
        <begin position="288"/>
        <end position="327"/>
    </location>
</feature>
<protein>
    <recommendedName>
        <fullName evidence="4">CIR protein</fullName>
    </recommendedName>
</protein>
<organism evidence="3">
    <name type="scientific">Plasmodium chabaudi adami</name>
    <dbReference type="NCBI Taxonomy" id="5826"/>
    <lineage>
        <taxon>Eukaryota</taxon>
        <taxon>Sar</taxon>
        <taxon>Alveolata</taxon>
        <taxon>Apicomplexa</taxon>
        <taxon>Aconoidasida</taxon>
        <taxon>Haemosporida</taxon>
        <taxon>Plasmodiidae</taxon>
        <taxon>Plasmodium</taxon>
        <taxon>Plasmodium (Vinckeia)</taxon>
    </lineage>
</organism>
<sequence length="498" mass="53681">TQGDANTIQQGTSGGSGGGKDSKVGDSDSGAGGASGDTGSSSTGSGNLDKGSHDQDPGSDTGDKKGLPIDHNPRTLPPTSGTDKKGSNDGEGNTNNEPSNGGGEQGGQDDQKTPDGSGDSETGPGSEQNPTDSTPREKETQNASWPPFDIKPYMLIIKLKGMEQINNALKFFNENTEKIKEAIDTINSLYNTSVSNLKNTFNNFTEFFNNFIINLSIDSKQLEKTPVSGDKQSGSGVTGDNPPTPNAPSELPKDSGDNKPGSDGKEGNPPTDNGPSQSQKDSDKQDSHQTTSDISETPKAPQTSQITQNSKEQIQEQQPSQDPSENQNSDRTDQKGLQKPAPVPVPVTKKENIGTELKGNGIAEIGDSCVLKWYKQFVISTIVLLIPIALTILYKYLSFGRRNELKKKNNMKKVINMVGVNKTTKTVINSSDGKKQIQIIIKSSGQKKQTKKSINYVYGEKSPSLNIYQLMQADPVPFINLIFLLIFFVYKRKRDFIE</sequence>
<keyword evidence="2" id="KW-1133">Transmembrane helix</keyword>
<evidence type="ECO:0000313" key="3">
    <source>
        <dbReference type="EMBL" id="SCL84968.1"/>
    </source>
</evidence>
<feature type="compositionally biased region" description="Low complexity" evidence="1">
    <location>
        <begin position="37"/>
        <end position="46"/>
    </location>
</feature>
<feature type="non-terminal residue" evidence="3">
    <location>
        <position position="1"/>
    </location>
</feature>
<name>A0A1C6WD68_PLACE</name>
<feature type="region of interest" description="Disordered" evidence="1">
    <location>
        <begin position="1"/>
        <end position="147"/>
    </location>
</feature>
<dbReference type="Proteomes" id="UP000507536">
    <property type="component" value="Unassembled WGS sequence"/>
</dbReference>
<proteinExistence type="predicted"/>
<keyword evidence="2" id="KW-0472">Membrane</keyword>
<reference evidence="3" key="1">
    <citation type="submission" date="2016-08" db="EMBL/GenBank/DDBJ databases">
        <authorList>
            <consortium name="Pathogen Informatics"/>
        </authorList>
    </citation>
    <scope>NUCLEOTIDE SEQUENCE</scope>
    <source>
        <strain evidence="3">DS</strain>
    </source>
</reference>
<feature type="compositionally biased region" description="Polar residues" evidence="1">
    <location>
        <begin position="90"/>
        <end position="99"/>
    </location>
</feature>
<evidence type="ECO:0008006" key="4">
    <source>
        <dbReference type="Google" id="ProtNLM"/>
    </source>
</evidence>
<feature type="region of interest" description="Disordered" evidence="1">
    <location>
        <begin position="224"/>
        <end position="351"/>
    </location>
</feature>
<dbReference type="AlphaFoldDB" id="A0A1C6WD68"/>
<dbReference type="EMBL" id="FMIN01000100">
    <property type="protein sequence ID" value="SCL84968.1"/>
    <property type="molecule type" value="Genomic_DNA"/>
</dbReference>
<feature type="compositionally biased region" description="Basic and acidic residues" evidence="1">
    <location>
        <begin position="50"/>
        <end position="73"/>
    </location>
</feature>
<feature type="transmembrane region" description="Helical" evidence="2">
    <location>
        <begin position="377"/>
        <end position="397"/>
    </location>
</feature>
<gene>
    <name evidence="3" type="ORF">PCHDS_000503300</name>
</gene>
<keyword evidence="2" id="KW-0812">Transmembrane</keyword>
<evidence type="ECO:0000256" key="1">
    <source>
        <dbReference type="SAM" id="MobiDB-lite"/>
    </source>
</evidence>